<proteinExistence type="predicted"/>
<dbReference type="AlphaFoldDB" id="A0A7W4VVF9"/>
<accession>A0A7W4VVF9</accession>
<reference evidence="1 2" key="1">
    <citation type="submission" date="2020-08" db="EMBL/GenBank/DDBJ databases">
        <title>Sequencing the genomes of 1000 actinobacteria strains.</title>
        <authorList>
            <person name="Klenk H.-P."/>
        </authorList>
    </citation>
    <scope>NUCLEOTIDE SEQUENCE [LARGE SCALE GENOMIC DNA]</scope>
    <source>
        <strain evidence="1 2">DSM 105498</strain>
    </source>
</reference>
<dbReference type="Proteomes" id="UP000589626">
    <property type="component" value="Unassembled WGS sequence"/>
</dbReference>
<dbReference type="RefSeq" id="WP_183592463.1">
    <property type="nucleotide sequence ID" value="NZ_JACHWR010000002.1"/>
</dbReference>
<comment type="caution">
    <text evidence="1">The sequence shown here is derived from an EMBL/GenBank/DDBJ whole genome shotgun (WGS) entry which is preliminary data.</text>
</comment>
<keyword evidence="2" id="KW-1185">Reference proteome</keyword>
<protein>
    <submittedName>
        <fullName evidence="1">Uncharacterized protein</fullName>
    </submittedName>
</protein>
<evidence type="ECO:0000313" key="2">
    <source>
        <dbReference type="Proteomes" id="UP000589626"/>
    </source>
</evidence>
<evidence type="ECO:0000313" key="1">
    <source>
        <dbReference type="EMBL" id="MBB3042503.1"/>
    </source>
</evidence>
<gene>
    <name evidence="1" type="ORF">FHU40_002321</name>
</gene>
<dbReference type="EMBL" id="JACHWR010000002">
    <property type="protein sequence ID" value="MBB3042503.1"/>
    <property type="molecule type" value="Genomic_DNA"/>
</dbReference>
<organism evidence="1 2">
    <name type="scientific">Nocardioides soli</name>
    <dbReference type="NCBI Taxonomy" id="1036020"/>
    <lineage>
        <taxon>Bacteria</taxon>
        <taxon>Bacillati</taxon>
        <taxon>Actinomycetota</taxon>
        <taxon>Actinomycetes</taxon>
        <taxon>Propionibacteriales</taxon>
        <taxon>Nocardioidaceae</taxon>
        <taxon>Nocardioides</taxon>
    </lineage>
</organism>
<name>A0A7W4VVF9_9ACTN</name>
<sequence>MTATAAGVFRRTALERADQRVAWERSDQAFFAAGACHILAWTCRESYPEEPIGIAAVRFPGERQVFHAFATWNGWAFDHSGWNREGDLLAANADFEGGPLEVVEIDADLAEFCDEHYSRMPHQYWRDPRPRARAYLGLHSPPWAGAPAP</sequence>